<accession>A0A0G0BQ59</accession>
<dbReference type="EMBL" id="LBOK01000049">
    <property type="protein sequence ID" value="KKP33167.1"/>
    <property type="molecule type" value="Genomic_DNA"/>
</dbReference>
<dbReference type="Proteomes" id="UP000034349">
    <property type="component" value="Unassembled WGS sequence"/>
</dbReference>
<evidence type="ECO:0000313" key="2">
    <source>
        <dbReference type="Proteomes" id="UP000034349"/>
    </source>
</evidence>
<sequence length="106" mass="12593">MENPPFNPEGEPPRRDSVDAIIYDLSDRRGIKHAWDHIDDDIQEEIKGVWRSAIQQEQDPEKAVDLILADLTDRRGLRREWEQIDEDIQAKIRQTWIELIRQHQQG</sequence>
<gene>
    <name evidence="1" type="ORF">UR23_C0049G0009</name>
</gene>
<reference evidence="1 2" key="1">
    <citation type="journal article" date="2015" name="Nature">
        <title>rRNA introns, odd ribosomes, and small enigmatic genomes across a large radiation of phyla.</title>
        <authorList>
            <person name="Brown C.T."/>
            <person name="Hug L.A."/>
            <person name="Thomas B.C."/>
            <person name="Sharon I."/>
            <person name="Castelle C.J."/>
            <person name="Singh A."/>
            <person name="Wilkins M.J."/>
            <person name="Williams K.H."/>
            <person name="Banfield J.F."/>
        </authorList>
    </citation>
    <scope>NUCLEOTIDE SEQUENCE [LARGE SCALE GENOMIC DNA]</scope>
</reference>
<protein>
    <submittedName>
        <fullName evidence="1">Uncharacterized protein</fullName>
    </submittedName>
</protein>
<comment type="caution">
    <text evidence="1">The sequence shown here is derived from an EMBL/GenBank/DDBJ whole genome shotgun (WGS) entry which is preliminary data.</text>
</comment>
<organism evidence="1 2">
    <name type="scientific">Candidatus Roizmanbacteria bacterium GW2011_GWA2_32_13</name>
    <dbReference type="NCBI Taxonomy" id="1618475"/>
    <lineage>
        <taxon>Bacteria</taxon>
        <taxon>Candidatus Roizmaniibacteriota</taxon>
    </lineage>
</organism>
<name>A0A0G0BQ59_9BACT</name>
<proteinExistence type="predicted"/>
<dbReference type="AlphaFoldDB" id="A0A0G0BQ59"/>
<evidence type="ECO:0000313" key="1">
    <source>
        <dbReference type="EMBL" id="KKP33167.1"/>
    </source>
</evidence>